<evidence type="ECO:0000256" key="2">
    <source>
        <dbReference type="ARBA" id="ARBA00021874"/>
    </source>
</evidence>
<sequence>MSSIEDLSSKSAAEIGRALAARRGGAQELAELCLDRIAAQASPVFLKATAERAMTEARGADARLAAGRPLSPLDGVPVAWKDLIDMAGETTTAGSAVMASAAPASRDARVVHNLTAVGMVNLGRLNMTEFAYSGLGLNPHHGTPVNPRGTGEPRVPGGSSSGSGVAVASGMSPCAIGTDTGGSVRVPAAFNGITGYMSSQGLVPKDGVFPLSATLDTVGPLGRSVEDCALIAAAMLGRDIVTPKPMEVSALRLYVPETIVLDDLEPEIAAAFEVAVEALARAGAQIERGPFAPFAKMTALSASHGSIAAAEAYLVHRELVDGPQVSRIDERVVDRIMPGKQMLAHDLLSLQNGRAALQRETADLLDGRMLIMPTVAHVAPRIAPLEADKALFHKVNLKTLRNTMIGNLLNLPGVAMPCGSGEDDMPVSLLLSSIGGDDKRLLRAVSSVERIIA</sequence>
<evidence type="ECO:0000313" key="6">
    <source>
        <dbReference type="Proteomes" id="UP001073227"/>
    </source>
</evidence>
<gene>
    <name evidence="5" type="ORF">OEG84_02990</name>
</gene>
<comment type="caution">
    <text evidence="5">The sequence shown here is derived from an EMBL/GenBank/DDBJ whole genome shotgun (WGS) entry which is preliminary data.</text>
</comment>
<proteinExistence type="predicted"/>
<feature type="domain" description="Amidase" evidence="4">
    <location>
        <begin position="28"/>
        <end position="442"/>
    </location>
</feature>
<accession>A0ABT3Z4L4</accession>
<dbReference type="PANTHER" id="PTHR11895:SF176">
    <property type="entry name" value="AMIDASE AMID-RELATED"/>
    <property type="match status" value="1"/>
</dbReference>
<dbReference type="InterPro" id="IPR000120">
    <property type="entry name" value="Amidase"/>
</dbReference>
<dbReference type="NCBIfam" id="NF004766">
    <property type="entry name" value="PRK06102.1"/>
    <property type="match status" value="1"/>
</dbReference>
<dbReference type="NCBIfam" id="NF005460">
    <property type="entry name" value="PRK07056.1"/>
    <property type="match status" value="1"/>
</dbReference>
<evidence type="ECO:0000313" key="5">
    <source>
        <dbReference type="EMBL" id="MCY0146707.1"/>
    </source>
</evidence>
<evidence type="ECO:0000259" key="4">
    <source>
        <dbReference type="Pfam" id="PF01425"/>
    </source>
</evidence>
<feature type="region of interest" description="Disordered" evidence="3">
    <location>
        <begin position="141"/>
        <end position="166"/>
    </location>
</feature>
<comment type="function">
    <text evidence="1">Hydrolyzes indole-3-acetamide (IAM) into indole-3-acetic acid (IAA).</text>
</comment>
<name>A0ABT3Z4L4_9HYPH</name>
<dbReference type="InterPro" id="IPR036928">
    <property type="entry name" value="AS_sf"/>
</dbReference>
<evidence type="ECO:0000256" key="3">
    <source>
        <dbReference type="SAM" id="MobiDB-lite"/>
    </source>
</evidence>
<dbReference type="Gene3D" id="3.90.1300.10">
    <property type="entry name" value="Amidase signature (AS) domain"/>
    <property type="match status" value="1"/>
</dbReference>
<keyword evidence="6" id="KW-1185">Reference proteome</keyword>
<organism evidence="5 6">
    <name type="scientific">Hoeflea algicola</name>
    <dbReference type="NCBI Taxonomy" id="2983763"/>
    <lineage>
        <taxon>Bacteria</taxon>
        <taxon>Pseudomonadati</taxon>
        <taxon>Pseudomonadota</taxon>
        <taxon>Alphaproteobacteria</taxon>
        <taxon>Hyphomicrobiales</taxon>
        <taxon>Rhizobiaceae</taxon>
        <taxon>Hoeflea</taxon>
    </lineage>
</organism>
<dbReference type="Proteomes" id="UP001073227">
    <property type="component" value="Unassembled WGS sequence"/>
</dbReference>
<dbReference type="InterPro" id="IPR020556">
    <property type="entry name" value="Amidase_CS"/>
</dbReference>
<dbReference type="GO" id="GO:0004040">
    <property type="term" value="F:amidase activity"/>
    <property type="evidence" value="ECO:0007669"/>
    <property type="project" value="UniProtKB-EC"/>
</dbReference>
<evidence type="ECO:0000256" key="1">
    <source>
        <dbReference type="ARBA" id="ARBA00003871"/>
    </source>
</evidence>
<dbReference type="RefSeq" id="WP_267652356.1">
    <property type="nucleotide sequence ID" value="NZ_JAOVZR010000001.1"/>
</dbReference>
<dbReference type="InterPro" id="IPR023631">
    <property type="entry name" value="Amidase_dom"/>
</dbReference>
<dbReference type="PROSITE" id="PS00571">
    <property type="entry name" value="AMIDASES"/>
    <property type="match status" value="1"/>
</dbReference>
<dbReference type="EMBL" id="JAOVZR010000001">
    <property type="protein sequence ID" value="MCY0146707.1"/>
    <property type="molecule type" value="Genomic_DNA"/>
</dbReference>
<keyword evidence="5" id="KW-0378">Hydrolase</keyword>
<protein>
    <recommendedName>
        <fullName evidence="2">Indoleacetamide hydrolase</fullName>
    </recommendedName>
</protein>
<dbReference type="Pfam" id="PF01425">
    <property type="entry name" value="Amidase"/>
    <property type="match status" value="1"/>
</dbReference>
<dbReference type="SUPFAM" id="SSF75304">
    <property type="entry name" value="Amidase signature (AS) enzymes"/>
    <property type="match status" value="1"/>
</dbReference>
<dbReference type="PANTHER" id="PTHR11895">
    <property type="entry name" value="TRANSAMIDASE"/>
    <property type="match status" value="1"/>
</dbReference>
<reference evidence="5" key="1">
    <citation type="submission" date="2022-10" db="EMBL/GenBank/DDBJ databases">
        <title>Hoeflea sp. G2-23, isolated from marine algae.</title>
        <authorList>
            <person name="Kristyanto S."/>
            <person name="Kim J.M."/>
            <person name="Jeon C.O."/>
        </authorList>
    </citation>
    <scope>NUCLEOTIDE SEQUENCE</scope>
    <source>
        <strain evidence="5">G2-23</strain>
    </source>
</reference>